<dbReference type="Proteomes" id="UP000694892">
    <property type="component" value="Chromosome 9_10L"/>
</dbReference>
<dbReference type="AlphaFoldDB" id="A0A974C0F6"/>
<accession>A0A974C0F6</accession>
<evidence type="ECO:0000313" key="2">
    <source>
        <dbReference type="EMBL" id="OCT64056.1"/>
    </source>
</evidence>
<dbReference type="EMBL" id="CM004482">
    <property type="protein sequence ID" value="OCT64056.1"/>
    <property type="molecule type" value="Genomic_DNA"/>
</dbReference>
<feature type="region of interest" description="Disordered" evidence="1">
    <location>
        <begin position="44"/>
        <end position="67"/>
    </location>
</feature>
<sequence>MCASFPVLGTHRRHFGLHTLRKGTDSWTHIVLWKLLSHGDLRREHKGGIEEGGKERENPPSYGIHSG</sequence>
<proteinExistence type="predicted"/>
<protein>
    <submittedName>
        <fullName evidence="2">Uncharacterized protein</fullName>
    </submittedName>
</protein>
<evidence type="ECO:0000313" key="3">
    <source>
        <dbReference type="Proteomes" id="UP000694892"/>
    </source>
</evidence>
<organism evidence="2 3">
    <name type="scientific">Xenopus laevis</name>
    <name type="common">African clawed frog</name>
    <dbReference type="NCBI Taxonomy" id="8355"/>
    <lineage>
        <taxon>Eukaryota</taxon>
        <taxon>Metazoa</taxon>
        <taxon>Chordata</taxon>
        <taxon>Craniata</taxon>
        <taxon>Vertebrata</taxon>
        <taxon>Euteleostomi</taxon>
        <taxon>Amphibia</taxon>
        <taxon>Batrachia</taxon>
        <taxon>Anura</taxon>
        <taxon>Pipoidea</taxon>
        <taxon>Pipidae</taxon>
        <taxon>Xenopodinae</taxon>
        <taxon>Xenopus</taxon>
        <taxon>Xenopus</taxon>
    </lineage>
</organism>
<name>A0A974C0F6_XENLA</name>
<evidence type="ECO:0000256" key="1">
    <source>
        <dbReference type="SAM" id="MobiDB-lite"/>
    </source>
</evidence>
<reference evidence="3" key="1">
    <citation type="journal article" date="2016" name="Nature">
        <title>Genome evolution in the allotetraploid frog Xenopus laevis.</title>
        <authorList>
            <person name="Session A.M."/>
            <person name="Uno Y."/>
            <person name="Kwon T."/>
            <person name="Chapman J.A."/>
            <person name="Toyoda A."/>
            <person name="Takahashi S."/>
            <person name="Fukui A."/>
            <person name="Hikosaka A."/>
            <person name="Suzuki A."/>
            <person name="Kondo M."/>
            <person name="van Heeringen S.J."/>
            <person name="Quigley I."/>
            <person name="Heinz S."/>
            <person name="Ogino H."/>
            <person name="Ochi H."/>
            <person name="Hellsten U."/>
            <person name="Lyons J.B."/>
            <person name="Simakov O."/>
            <person name="Putnam N."/>
            <person name="Stites J."/>
            <person name="Kuroki Y."/>
            <person name="Tanaka T."/>
            <person name="Michiue T."/>
            <person name="Watanabe M."/>
            <person name="Bogdanovic O."/>
            <person name="Lister R."/>
            <person name="Georgiou G."/>
            <person name="Paranjpe S.S."/>
            <person name="van Kruijsbergen I."/>
            <person name="Shu S."/>
            <person name="Carlson J."/>
            <person name="Kinoshita T."/>
            <person name="Ohta Y."/>
            <person name="Mawaribuchi S."/>
            <person name="Jenkins J."/>
            <person name="Grimwood J."/>
            <person name="Schmutz J."/>
            <person name="Mitros T."/>
            <person name="Mozaffari S.V."/>
            <person name="Suzuki Y."/>
            <person name="Haramoto Y."/>
            <person name="Yamamoto T.S."/>
            <person name="Takagi C."/>
            <person name="Heald R."/>
            <person name="Miller K."/>
            <person name="Haudenschild C."/>
            <person name="Kitzman J."/>
            <person name="Nakayama T."/>
            <person name="Izutsu Y."/>
            <person name="Robert J."/>
            <person name="Fortriede J."/>
            <person name="Burns K."/>
            <person name="Lotay V."/>
            <person name="Karimi K."/>
            <person name="Yasuoka Y."/>
            <person name="Dichmann D.S."/>
            <person name="Flajnik M.F."/>
            <person name="Houston D.W."/>
            <person name="Shendure J."/>
            <person name="DuPasquier L."/>
            <person name="Vize P.D."/>
            <person name="Zorn A.M."/>
            <person name="Ito M."/>
            <person name="Marcotte E.M."/>
            <person name="Wallingford J.B."/>
            <person name="Ito Y."/>
            <person name="Asashima M."/>
            <person name="Ueno N."/>
            <person name="Matsuda Y."/>
            <person name="Veenstra G.J."/>
            <person name="Fujiyama A."/>
            <person name="Harland R.M."/>
            <person name="Taira M."/>
            <person name="Rokhsar D.S."/>
        </authorList>
    </citation>
    <scope>NUCLEOTIDE SEQUENCE [LARGE SCALE GENOMIC DNA]</scope>
    <source>
        <strain evidence="3">J</strain>
    </source>
</reference>
<feature type="compositionally biased region" description="Basic and acidic residues" evidence="1">
    <location>
        <begin position="44"/>
        <end position="58"/>
    </location>
</feature>
<gene>
    <name evidence="2" type="ORF">XELAEV_18045158mg</name>
</gene>